<evidence type="ECO:0000313" key="3">
    <source>
        <dbReference type="Proteomes" id="UP001175000"/>
    </source>
</evidence>
<gene>
    <name evidence="2" type="ORF">B0T14DRAFT_232800</name>
</gene>
<keyword evidence="1" id="KW-0812">Transmembrane</keyword>
<keyword evidence="1" id="KW-0472">Membrane</keyword>
<reference evidence="2" key="1">
    <citation type="submission" date="2023-06" db="EMBL/GenBank/DDBJ databases">
        <title>Genome-scale phylogeny and comparative genomics of the fungal order Sordariales.</title>
        <authorList>
            <consortium name="Lawrence Berkeley National Laboratory"/>
            <person name="Hensen N."/>
            <person name="Bonometti L."/>
            <person name="Westerberg I."/>
            <person name="Brannstrom I.O."/>
            <person name="Guillou S."/>
            <person name="Cros-Aarteil S."/>
            <person name="Calhoun S."/>
            <person name="Haridas S."/>
            <person name="Kuo A."/>
            <person name="Mondo S."/>
            <person name="Pangilinan J."/>
            <person name="Riley R."/>
            <person name="Labutti K."/>
            <person name="Andreopoulos B."/>
            <person name="Lipzen A."/>
            <person name="Chen C."/>
            <person name="Yanf M."/>
            <person name="Daum C."/>
            <person name="Ng V."/>
            <person name="Clum A."/>
            <person name="Steindorff A."/>
            <person name="Ohm R."/>
            <person name="Martin F."/>
            <person name="Silar P."/>
            <person name="Natvig D."/>
            <person name="Lalanne C."/>
            <person name="Gautier V."/>
            <person name="Ament-Velasquez S.L."/>
            <person name="Kruys A."/>
            <person name="Hutchinson M.I."/>
            <person name="Powell A.J."/>
            <person name="Barry K."/>
            <person name="Miller A.N."/>
            <person name="Grigoriev I.V."/>
            <person name="Debuchy R."/>
            <person name="Gladieux P."/>
            <person name="Thoren M.H."/>
            <person name="Johannesson H."/>
        </authorList>
    </citation>
    <scope>NUCLEOTIDE SEQUENCE</scope>
    <source>
        <strain evidence="2">CBS 606.72</strain>
    </source>
</reference>
<keyword evidence="1" id="KW-1133">Transmembrane helix</keyword>
<proteinExistence type="predicted"/>
<keyword evidence="3" id="KW-1185">Reference proteome</keyword>
<organism evidence="2 3">
    <name type="scientific">Immersiella caudata</name>
    <dbReference type="NCBI Taxonomy" id="314043"/>
    <lineage>
        <taxon>Eukaryota</taxon>
        <taxon>Fungi</taxon>
        <taxon>Dikarya</taxon>
        <taxon>Ascomycota</taxon>
        <taxon>Pezizomycotina</taxon>
        <taxon>Sordariomycetes</taxon>
        <taxon>Sordariomycetidae</taxon>
        <taxon>Sordariales</taxon>
        <taxon>Lasiosphaeriaceae</taxon>
        <taxon>Immersiella</taxon>
    </lineage>
</organism>
<feature type="transmembrane region" description="Helical" evidence="1">
    <location>
        <begin position="155"/>
        <end position="178"/>
    </location>
</feature>
<feature type="transmembrane region" description="Helical" evidence="1">
    <location>
        <begin position="122"/>
        <end position="143"/>
    </location>
</feature>
<name>A0AA39WRX7_9PEZI</name>
<sequence>MSPTAMSGPAACPYTTSHQQYCQPYCTQPTPSAPSPHWALQAYVSTLLLLRVLLPCTFILLYALNPPFFQIANYWTTRFFNHALFRRPTEAPLILRPPISNTISPYWMTIHALRETLHPSPLLFFIWASALGFVVRVVPPAWIDYIFLCVVQRPLRYALPLGIAVWFAREIVATLRAIAHLTGKTALNIVRALWASQKARLWILPVTLTAWVVMTSPLEAVVRDAWAGMVTFVAEAFFKIGDGVRDMAGTGSIPLEPEVRVRDGCIAMLR</sequence>
<dbReference type="Proteomes" id="UP001175000">
    <property type="component" value="Unassembled WGS sequence"/>
</dbReference>
<accession>A0AA39WRX7</accession>
<feature type="transmembrane region" description="Helical" evidence="1">
    <location>
        <begin position="42"/>
        <end position="64"/>
    </location>
</feature>
<feature type="transmembrane region" description="Helical" evidence="1">
    <location>
        <begin position="199"/>
        <end position="218"/>
    </location>
</feature>
<evidence type="ECO:0000256" key="1">
    <source>
        <dbReference type="SAM" id="Phobius"/>
    </source>
</evidence>
<dbReference type="EMBL" id="JAULSU010000004">
    <property type="protein sequence ID" value="KAK0620477.1"/>
    <property type="molecule type" value="Genomic_DNA"/>
</dbReference>
<protein>
    <submittedName>
        <fullName evidence="2">Uncharacterized protein</fullName>
    </submittedName>
</protein>
<comment type="caution">
    <text evidence="2">The sequence shown here is derived from an EMBL/GenBank/DDBJ whole genome shotgun (WGS) entry which is preliminary data.</text>
</comment>
<dbReference type="AlphaFoldDB" id="A0AA39WRX7"/>
<evidence type="ECO:0000313" key="2">
    <source>
        <dbReference type="EMBL" id="KAK0620477.1"/>
    </source>
</evidence>